<dbReference type="SUPFAM" id="SSF47794">
    <property type="entry name" value="Rad51 N-terminal domain-like"/>
    <property type="match status" value="1"/>
</dbReference>
<evidence type="ECO:0000313" key="1">
    <source>
        <dbReference type="EMBL" id="OQD58702.1"/>
    </source>
</evidence>
<gene>
    <name evidence="1" type="ORF">MBBAR_10c00430</name>
</gene>
<dbReference type="InterPro" id="IPR010995">
    <property type="entry name" value="DNA_repair_Rad51/TF_NusA_a-hlx"/>
</dbReference>
<dbReference type="GO" id="GO:0000166">
    <property type="term" value="F:nucleotide binding"/>
    <property type="evidence" value="ECO:0007669"/>
    <property type="project" value="InterPro"/>
</dbReference>
<comment type="caution">
    <text evidence="1">The sequence shown here is derived from an EMBL/GenBank/DDBJ whole genome shotgun (WGS) entry which is preliminary data.</text>
</comment>
<protein>
    <submittedName>
        <fullName evidence="1">RadA-like protein</fullName>
    </submittedName>
</protein>
<proteinExistence type="predicted"/>
<accession>A0A1V6N285</accession>
<dbReference type="Gene3D" id="1.10.150.20">
    <property type="entry name" value="5' to 3' exonuclease, C-terminal subdomain"/>
    <property type="match status" value="1"/>
</dbReference>
<organism evidence="1 2">
    <name type="scientific">Methanobrevibacter arboriphilus JCM 13429 = DSM 1125</name>
    <dbReference type="NCBI Taxonomy" id="1300164"/>
    <lineage>
        <taxon>Archaea</taxon>
        <taxon>Methanobacteriati</taxon>
        <taxon>Methanobacteriota</taxon>
        <taxon>Methanomada group</taxon>
        <taxon>Methanobacteria</taxon>
        <taxon>Methanobacteriales</taxon>
        <taxon>Methanobacteriaceae</taxon>
        <taxon>Methanobrevibacter</taxon>
    </lineage>
</organism>
<name>A0A1V6N285_METAZ</name>
<sequence>MKELELLDNVGEATALKLKDAGYDTFDKIANAKNEELSSKIKVNEEIAIKIIESAKKKLKENDNEDDGDQKDLIILENFKIKKGIPNHIYNGFKVHLKAKDDSKFEYKELESKYKEFLNKEI</sequence>
<keyword evidence="2" id="KW-1185">Reference proteome</keyword>
<dbReference type="RefSeq" id="WP_080460402.1">
    <property type="nucleotide sequence ID" value="NZ_JXMW01000010.1"/>
</dbReference>
<evidence type="ECO:0000313" key="2">
    <source>
        <dbReference type="Proteomes" id="UP000191661"/>
    </source>
</evidence>
<dbReference type="EMBL" id="JXMW01000010">
    <property type="protein sequence ID" value="OQD58702.1"/>
    <property type="molecule type" value="Genomic_DNA"/>
</dbReference>
<dbReference type="Proteomes" id="UP000191661">
    <property type="component" value="Unassembled WGS sequence"/>
</dbReference>
<reference evidence="1 2" key="1">
    <citation type="submission" date="2014-12" db="EMBL/GenBank/DDBJ databases">
        <title>Genome sequence of Methanobrevibacter arboriphilicus DH1, DSM1125.</title>
        <authorList>
            <person name="Poehlein A."/>
            <person name="Thauer R.K."/>
            <person name="Seedorf H."/>
            <person name="Daniel R."/>
        </authorList>
    </citation>
    <scope>NUCLEOTIDE SEQUENCE [LARGE SCALE GENOMIC DNA]</scope>
    <source>
        <strain evidence="1 2">DH1</strain>
    </source>
</reference>
<dbReference type="AlphaFoldDB" id="A0A1V6N285"/>
<dbReference type="Pfam" id="PF14520">
    <property type="entry name" value="HHH_5"/>
    <property type="match status" value="1"/>
</dbReference>